<evidence type="ECO:0000313" key="2">
    <source>
        <dbReference type="Proteomes" id="UP001141336"/>
    </source>
</evidence>
<gene>
    <name evidence="1" type="ORF">O0S09_09560</name>
</gene>
<proteinExistence type="predicted"/>
<dbReference type="Proteomes" id="UP001141336">
    <property type="component" value="Unassembled WGS sequence"/>
</dbReference>
<dbReference type="EMBL" id="JAPTGC010000025">
    <property type="protein sequence ID" value="MCZ0863491.1"/>
    <property type="molecule type" value="Genomic_DNA"/>
</dbReference>
<name>A0ABT4IPL4_9EURY</name>
<sequence length="171" mass="18361">MPIDFTPTSIVKSAKRTFTAPITSANVFDETIAALKADDNPLGAAAYQTSGETIDGVTTTAESYRATIEYVNALGKTLGAITITAPGRDAYDTIIAELLATTAITQAYGADATANRNTAKDSWNIRLKIHDPTGENYYLNFTRKELRISSYEADTILTKVDTWADGVAALN</sequence>
<protein>
    <submittedName>
        <fullName evidence="1">Uncharacterized protein</fullName>
    </submittedName>
</protein>
<keyword evidence="2" id="KW-1185">Reference proteome</keyword>
<organism evidence="1 2">
    <name type="scientific">Methanocorpusculum vombati</name>
    <dbReference type="NCBI Taxonomy" id="3002864"/>
    <lineage>
        <taxon>Archaea</taxon>
        <taxon>Methanobacteriati</taxon>
        <taxon>Methanobacteriota</taxon>
        <taxon>Stenosarchaea group</taxon>
        <taxon>Methanomicrobia</taxon>
        <taxon>Methanomicrobiales</taxon>
        <taxon>Methanocorpusculaceae</taxon>
        <taxon>Methanocorpusculum</taxon>
    </lineage>
</organism>
<reference evidence="1" key="1">
    <citation type="submission" date="2022-12" db="EMBL/GenBank/DDBJ databases">
        <title>Isolation and characterisation of novel Methanocorpusculum spp. from native Australian herbivores indicates the genus is ancestrally host-associated.</title>
        <authorList>
            <person name="Volmer J.G."/>
            <person name="Soo R.M."/>
            <person name="Evans P.N."/>
            <person name="Hoedt E.C."/>
            <person name="Astorga Alsina A.L."/>
            <person name="Woodcroft B.J."/>
            <person name="Tyson G.W."/>
            <person name="Hugenholtz P."/>
            <person name="Morrison M."/>
        </authorList>
    </citation>
    <scope>NUCLEOTIDE SEQUENCE</scope>
    <source>
        <strain evidence="1">CW153</strain>
    </source>
</reference>
<comment type="caution">
    <text evidence="1">The sequence shown here is derived from an EMBL/GenBank/DDBJ whole genome shotgun (WGS) entry which is preliminary data.</text>
</comment>
<dbReference type="RefSeq" id="WP_268923758.1">
    <property type="nucleotide sequence ID" value="NZ_JAPTGC010000025.1"/>
</dbReference>
<accession>A0ABT4IPL4</accession>
<evidence type="ECO:0000313" key="1">
    <source>
        <dbReference type="EMBL" id="MCZ0863491.1"/>
    </source>
</evidence>